<sequence length="250" mass="28422">MNEMIQTIEGELRISSEIIAERTGNQHKNVLELVRNNRADLEAFGEVAFETRAGYNNAKVTVAHLNEQQSTLVTTYMRNSEIVRAFKLELVKQFYEMRKALTAPARELSPQELMARAVLEANRQLKALEATVAEVMPKANAWDHIVNSAGSWSYNDAAKVLFEQGVAQVGEKRLARDLVTWGYLYRDHKGRPHVYQRYLEQGLFATKARVYTDQVSGETRESSAPQVRITGKGLDMLFRRYRANELEGVA</sequence>
<evidence type="ECO:0000313" key="2">
    <source>
        <dbReference type="EMBL" id="MDJ1370669.1"/>
    </source>
</evidence>
<organism evidence="2 3">
    <name type="scientific">Gulosibacter molinativorax</name>
    <dbReference type="NCBI Taxonomy" id="256821"/>
    <lineage>
        <taxon>Bacteria</taxon>
        <taxon>Bacillati</taxon>
        <taxon>Actinomycetota</taxon>
        <taxon>Actinomycetes</taxon>
        <taxon>Micrococcales</taxon>
        <taxon>Microbacteriaceae</taxon>
        <taxon>Gulosibacter</taxon>
    </lineage>
</organism>
<dbReference type="Pfam" id="PF09669">
    <property type="entry name" value="Phage_pRha"/>
    <property type="match status" value="1"/>
</dbReference>
<comment type="caution">
    <text evidence="2">The sequence shown here is derived from an EMBL/GenBank/DDBJ whole genome shotgun (WGS) entry which is preliminary data.</text>
</comment>
<dbReference type="Pfam" id="PF03374">
    <property type="entry name" value="ANT"/>
    <property type="match status" value="1"/>
</dbReference>
<dbReference type="InterPro" id="IPR005039">
    <property type="entry name" value="Ant_C"/>
</dbReference>
<feature type="domain" description="Antirepressor protein C-terminal" evidence="1">
    <location>
        <begin position="129"/>
        <end position="242"/>
    </location>
</feature>
<dbReference type="InterPro" id="IPR014054">
    <property type="entry name" value="Phage_regulatory_Rha"/>
</dbReference>
<proteinExistence type="predicted"/>
<evidence type="ECO:0000259" key="1">
    <source>
        <dbReference type="Pfam" id="PF03374"/>
    </source>
</evidence>
<accession>A0ABT7C672</accession>
<gene>
    <name evidence="2" type="ORF">C7K25_04695</name>
</gene>
<dbReference type="EMBL" id="PXVD01000006">
    <property type="protein sequence ID" value="MDJ1370669.1"/>
    <property type="molecule type" value="Genomic_DNA"/>
</dbReference>
<evidence type="ECO:0000313" key="3">
    <source>
        <dbReference type="Proteomes" id="UP001170379"/>
    </source>
</evidence>
<name>A0ABT7C672_9MICO</name>
<protein>
    <submittedName>
        <fullName evidence="2">Phage regulatory protein/antirepressor Ant</fullName>
    </submittedName>
</protein>
<reference evidence="2" key="1">
    <citation type="submission" date="2018-03" db="EMBL/GenBank/DDBJ databases">
        <authorList>
            <person name="Nunes O.C."/>
            <person name="Lopes A.R."/>
            <person name="Froufe H."/>
            <person name="Munoz-Merida A."/>
            <person name="Barroso C."/>
            <person name="Egas C."/>
        </authorList>
    </citation>
    <scope>NUCLEOTIDE SEQUENCE</scope>
    <source>
        <strain evidence="2">ON4</strain>
    </source>
</reference>
<dbReference type="Proteomes" id="UP001170379">
    <property type="component" value="Unassembled WGS sequence"/>
</dbReference>
<keyword evidence="3" id="KW-1185">Reference proteome</keyword>
<reference evidence="2" key="2">
    <citation type="journal article" date="2022" name="Sci. Rep.">
        <title>In silico prediction of the enzymes involved in the degradation of the herbicide molinate by Gulosibacter molinativorax ON4T.</title>
        <authorList>
            <person name="Lopes A.R."/>
            <person name="Bunin E."/>
            <person name="Viana A.T."/>
            <person name="Froufe H."/>
            <person name="Munoz-Merida A."/>
            <person name="Pinho D."/>
            <person name="Figueiredo J."/>
            <person name="Barroso C."/>
            <person name="Vaz-Moreira I."/>
            <person name="Bellanger X."/>
            <person name="Egas C."/>
            <person name="Nunes O.C."/>
        </authorList>
    </citation>
    <scope>NUCLEOTIDE SEQUENCE</scope>
    <source>
        <strain evidence="2">ON4</strain>
    </source>
</reference>